<dbReference type="InterPro" id="IPR000064">
    <property type="entry name" value="NLP_P60_dom"/>
</dbReference>
<accession>A0ABW1GE69</accession>
<protein>
    <submittedName>
        <fullName evidence="6">C40 family peptidase</fullName>
    </submittedName>
</protein>
<reference evidence="7" key="1">
    <citation type="journal article" date="2019" name="Int. J. Syst. Evol. Microbiol.">
        <title>The Global Catalogue of Microorganisms (GCM) 10K type strain sequencing project: providing services to taxonomists for standard genome sequencing and annotation.</title>
        <authorList>
            <consortium name="The Broad Institute Genomics Platform"/>
            <consortium name="The Broad Institute Genome Sequencing Center for Infectious Disease"/>
            <person name="Wu L."/>
            <person name="Ma J."/>
        </authorList>
    </citation>
    <scope>NUCLEOTIDE SEQUENCE [LARGE SCALE GENOMIC DNA]</scope>
    <source>
        <strain evidence="7">JCM 4147</strain>
    </source>
</reference>
<organism evidence="6 7">
    <name type="scientific">Streptomyces pulveraceus</name>
    <dbReference type="NCBI Taxonomy" id="68258"/>
    <lineage>
        <taxon>Bacteria</taxon>
        <taxon>Bacillati</taxon>
        <taxon>Actinomycetota</taxon>
        <taxon>Actinomycetes</taxon>
        <taxon>Kitasatosporales</taxon>
        <taxon>Streptomycetaceae</taxon>
        <taxon>Streptomyces</taxon>
    </lineage>
</organism>
<evidence type="ECO:0000313" key="7">
    <source>
        <dbReference type="Proteomes" id="UP001596200"/>
    </source>
</evidence>
<dbReference type="EMBL" id="JBHSPU010000002">
    <property type="protein sequence ID" value="MFC5912513.1"/>
    <property type="molecule type" value="Genomic_DNA"/>
</dbReference>
<evidence type="ECO:0000256" key="4">
    <source>
        <dbReference type="ARBA" id="ARBA00022807"/>
    </source>
</evidence>
<evidence type="ECO:0000259" key="5">
    <source>
        <dbReference type="PROSITE" id="PS51935"/>
    </source>
</evidence>
<gene>
    <name evidence="6" type="ORF">ACFP1B_03535</name>
</gene>
<feature type="domain" description="NlpC/P60" evidence="5">
    <location>
        <begin position="186"/>
        <end position="358"/>
    </location>
</feature>
<dbReference type="RefSeq" id="WP_344517184.1">
    <property type="nucleotide sequence ID" value="NZ_BAAATU010000062.1"/>
</dbReference>
<keyword evidence="4" id="KW-0788">Thiol protease</keyword>
<keyword evidence="7" id="KW-1185">Reference proteome</keyword>
<comment type="caution">
    <text evidence="6">The sequence shown here is derived from an EMBL/GenBank/DDBJ whole genome shotgun (WGS) entry which is preliminary data.</text>
</comment>
<name>A0ABW1GE69_9ACTN</name>
<evidence type="ECO:0000256" key="2">
    <source>
        <dbReference type="ARBA" id="ARBA00022670"/>
    </source>
</evidence>
<evidence type="ECO:0000256" key="1">
    <source>
        <dbReference type="ARBA" id="ARBA00007074"/>
    </source>
</evidence>
<keyword evidence="3" id="KW-0378">Hydrolase</keyword>
<dbReference type="InterPro" id="IPR051202">
    <property type="entry name" value="Peptidase_C40"/>
</dbReference>
<dbReference type="PANTHER" id="PTHR47053">
    <property type="entry name" value="MUREIN DD-ENDOPEPTIDASE MEPH-RELATED"/>
    <property type="match status" value="1"/>
</dbReference>
<dbReference type="PROSITE" id="PS51935">
    <property type="entry name" value="NLPC_P60"/>
    <property type="match status" value="1"/>
</dbReference>
<dbReference type="SUPFAM" id="SSF54001">
    <property type="entry name" value="Cysteine proteinases"/>
    <property type="match status" value="1"/>
</dbReference>
<keyword evidence="2" id="KW-0645">Protease</keyword>
<dbReference type="Gene3D" id="3.90.1720.10">
    <property type="entry name" value="endopeptidase domain like (from Nostoc punctiforme)"/>
    <property type="match status" value="1"/>
</dbReference>
<dbReference type="PANTHER" id="PTHR47053:SF1">
    <property type="entry name" value="MUREIN DD-ENDOPEPTIDASE MEPH-RELATED"/>
    <property type="match status" value="1"/>
</dbReference>
<dbReference type="InterPro" id="IPR038765">
    <property type="entry name" value="Papain-like_cys_pep_sf"/>
</dbReference>
<dbReference type="Proteomes" id="UP001596200">
    <property type="component" value="Unassembled WGS sequence"/>
</dbReference>
<proteinExistence type="inferred from homology"/>
<evidence type="ECO:0000313" key="6">
    <source>
        <dbReference type="EMBL" id="MFC5912513.1"/>
    </source>
</evidence>
<sequence>MSPKTKRRPRQALHAVTVTALLAGSAYLTVELRKDEQAKAPAVQAVTDNPALKSSNLKSGKQRWERLRNPSRTLLRGTDGEILASFTDGARTATLTGPSRTFTEPSTTASKVVTEDWVRLMPYQWKKGSENEKWFKDWFKEFFGSEEDDLFATAFQYVADAPVKKDDEGVPYAGDANFGPLNPNGSEGNDLRLEESDFFDYLGIPYTFRNGTTMQPRTERARSMDCSGFIRTVFGYRARYPLMATDASGDGLPRTANGMARSHRGTDVIGLKGITPADRPKNIDVLQPGDLVFFKLDQRTKERLDHVGMFLGHDTDGHKIFISSREEANGPTIGDKGGTSRLDGNGYYAATLRSAKRL</sequence>
<evidence type="ECO:0000256" key="3">
    <source>
        <dbReference type="ARBA" id="ARBA00022801"/>
    </source>
</evidence>
<dbReference type="Pfam" id="PF00877">
    <property type="entry name" value="NLPC_P60"/>
    <property type="match status" value="1"/>
</dbReference>
<comment type="similarity">
    <text evidence="1">Belongs to the peptidase C40 family.</text>
</comment>